<keyword evidence="7 9" id="KW-0472">Membrane</keyword>
<comment type="caution">
    <text evidence="10">The sequence shown here is derived from an EMBL/GenBank/DDBJ whole genome shotgun (WGS) entry which is preliminary data.</text>
</comment>
<evidence type="ECO:0000256" key="1">
    <source>
        <dbReference type="ARBA" id="ARBA00004429"/>
    </source>
</evidence>
<dbReference type="PANTHER" id="PTHR30574:SF1">
    <property type="entry name" value="SULPHUR TRANSPORT DOMAIN-CONTAINING PROTEIN"/>
    <property type="match status" value="1"/>
</dbReference>
<dbReference type="InterPro" id="IPR007272">
    <property type="entry name" value="Sulf_transp_TsuA/YedE"/>
</dbReference>
<organism evidence="10 11">
    <name type="scientific">Cohnella lubricantis</name>
    <dbReference type="NCBI Taxonomy" id="2163172"/>
    <lineage>
        <taxon>Bacteria</taxon>
        <taxon>Bacillati</taxon>
        <taxon>Bacillota</taxon>
        <taxon>Bacilli</taxon>
        <taxon>Bacillales</taxon>
        <taxon>Paenibacillaceae</taxon>
        <taxon>Cohnella</taxon>
    </lineage>
</organism>
<sequence>MRALYRRWVLSYWSPYAAMALAGILSAVYFGITKTVWAVTGEFTRLGGHVLEWFGADLSDWSYFGLVGMNGTTWTRTDGWIVWGMFVGALIMVLLNNNFKIRVPRQKRRWIQGFAGGIVAGFGARMALGCNLAAFFTGVPQFSLHAWIFMAATGIGTYLGVKLIGTKWWKGKPALSKGSIDTASQPTKRKVQPILGGIAALLYAALIVCFFATGHPMLGVAALFGAFFGICIERGQICFTSAFRDMWISGRATMTKAILAGMAVSSVATLIILLVNGMDPITKIAAPSTLIGGILFGLGIVMAGGCETGMMYRLMEGQIVFLPVFLGNVIGASFLAYAWDHMGVYDALVASGSKINLFTAWGPAGAIAATLIVLGLVFAIAAYWQKHYRFGTGFKRGESHHVN</sequence>
<feature type="transmembrane region" description="Helical" evidence="9">
    <location>
        <begin position="111"/>
        <end position="136"/>
    </location>
</feature>
<keyword evidence="2" id="KW-0813">Transport</keyword>
<evidence type="ECO:0000313" key="10">
    <source>
        <dbReference type="EMBL" id="MBB6676133.1"/>
    </source>
</evidence>
<dbReference type="Pfam" id="PF04143">
    <property type="entry name" value="Sulf_transp"/>
    <property type="match status" value="2"/>
</dbReference>
<dbReference type="GO" id="GO:0005886">
    <property type="term" value="C:plasma membrane"/>
    <property type="evidence" value="ECO:0007669"/>
    <property type="project" value="UniProtKB-SubCell"/>
</dbReference>
<evidence type="ECO:0000313" key="11">
    <source>
        <dbReference type="Proteomes" id="UP000574133"/>
    </source>
</evidence>
<accession>A0A841T3G6</accession>
<dbReference type="InterPro" id="IPR047732">
    <property type="entry name" value="YedE-like"/>
</dbReference>
<dbReference type="AlphaFoldDB" id="A0A841T3G6"/>
<keyword evidence="3" id="KW-1003">Cell membrane</keyword>
<keyword evidence="11" id="KW-1185">Reference proteome</keyword>
<feature type="transmembrane region" description="Helical" evidence="9">
    <location>
        <begin position="80"/>
        <end position="99"/>
    </location>
</feature>
<dbReference type="RefSeq" id="WP_185177439.1">
    <property type="nucleotide sequence ID" value="NZ_CBCSEP010000011.1"/>
</dbReference>
<evidence type="ECO:0000256" key="4">
    <source>
        <dbReference type="ARBA" id="ARBA00022519"/>
    </source>
</evidence>
<evidence type="ECO:0000256" key="8">
    <source>
        <dbReference type="ARBA" id="ARBA00035655"/>
    </source>
</evidence>
<reference evidence="10 11" key="1">
    <citation type="submission" date="2020-08" db="EMBL/GenBank/DDBJ databases">
        <title>Cohnella phylogeny.</title>
        <authorList>
            <person name="Dunlap C."/>
        </authorList>
    </citation>
    <scope>NUCLEOTIDE SEQUENCE [LARGE SCALE GENOMIC DNA]</scope>
    <source>
        <strain evidence="10 11">DSM 103658</strain>
    </source>
</reference>
<evidence type="ECO:0000256" key="2">
    <source>
        <dbReference type="ARBA" id="ARBA00022448"/>
    </source>
</evidence>
<evidence type="ECO:0000256" key="7">
    <source>
        <dbReference type="ARBA" id="ARBA00023136"/>
    </source>
</evidence>
<dbReference type="EMBL" id="JACJVN010000012">
    <property type="protein sequence ID" value="MBB6676133.1"/>
    <property type="molecule type" value="Genomic_DNA"/>
</dbReference>
<evidence type="ECO:0000256" key="3">
    <source>
        <dbReference type="ARBA" id="ARBA00022475"/>
    </source>
</evidence>
<feature type="transmembrane region" description="Helical" evidence="9">
    <location>
        <begin position="12"/>
        <end position="32"/>
    </location>
</feature>
<feature type="transmembrane region" description="Helical" evidence="9">
    <location>
        <begin position="359"/>
        <end position="384"/>
    </location>
</feature>
<proteinExistence type="inferred from homology"/>
<dbReference type="PANTHER" id="PTHR30574">
    <property type="entry name" value="INNER MEMBRANE PROTEIN YEDE"/>
    <property type="match status" value="1"/>
</dbReference>
<evidence type="ECO:0000256" key="5">
    <source>
        <dbReference type="ARBA" id="ARBA00022692"/>
    </source>
</evidence>
<keyword evidence="5 9" id="KW-0812">Transmembrane</keyword>
<keyword evidence="4" id="KW-0997">Cell inner membrane</keyword>
<feature type="transmembrane region" description="Helical" evidence="9">
    <location>
        <begin position="284"/>
        <end position="306"/>
    </location>
</feature>
<dbReference type="Proteomes" id="UP000574133">
    <property type="component" value="Unassembled WGS sequence"/>
</dbReference>
<gene>
    <name evidence="10" type="primary">yedE</name>
    <name evidence="10" type="ORF">H4Q31_02210</name>
</gene>
<evidence type="ECO:0000256" key="9">
    <source>
        <dbReference type="SAM" id="Phobius"/>
    </source>
</evidence>
<feature type="transmembrane region" description="Helical" evidence="9">
    <location>
        <begin position="257"/>
        <end position="278"/>
    </location>
</feature>
<feature type="transmembrane region" description="Helical" evidence="9">
    <location>
        <begin position="219"/>
        <end position="237"/>
    </location>
</feature>
<feature type="transmembrane region" description="Helical" evidence="9">
    <location>
        <begin position="318"/>
        <end position="339"/>
    </location>
</feature>
<evidence type="ECO:0000256" key="6">
    <source>
        <dbReference type="ARBA" id="ARBA00022989"/>
    </source>
</evidence>
<feature type="transmembrane region" description="Helical" evidence="9">
    <location>
        <begin position="142"/>
        <end position="161"/>
    </location>
</feature>
<name>A0A841T3G6_9BACL</name>
<feature type="transmembrane region" description="Helical" evidence="9">
    <location>
        <begin position="194"/>
        <end position="213"/>
    </location>
</feature>
<comment type="similarity">
    <text evidence="8">Belongs to the TsuA/YedE (TC 9.B.102) family.</text>
</comment>
<protein>
    <submittedName>
        <fullName evidence="10">Selenium metabolism membrane protein YedE/FdhT</fullName>
    </submittedName>
</protein>
<keyword evidence="6 9" id="KW-1133">Transmembrane helix</keyword>
<dbReference type="NCBIfam" id="NF033796">
    <property type="entry name" value="selen_YedE_FdhT"/>
    <property type="match status" value="1"/>
</dbReference>
<comment type="subcellular location">
    <subcellularLocation>
        <location evidence="1">Cell inner membrane</location>
        <topology evidence="1">Multi-pass membrane protein</topology>
    </subcellularLocation>
</comment>